<keyword evidence="2" id="KW-1185">Reference proteome</keyword>
<gene>
    <name evidence="1" type="ORF">H0486_18140</name>
</gene>
<accession>A0A839K6R3</accession>
<dbReference type="EMBL" id="JACEGA010000002">
    <property type="protein sequence ID" value="MBB2184779.1"/>
    <property type="molecule type" value="Genomic_DNA"/>
</dbReference>
<dbReference type="AlphaFoldDB" id="A0A839K6R3"/>
<protein>
    <submittedName>
        <fullName evidence="1">Uncharacterized protein</fullName>
    </submittedName>
</protein>
<organism evidence="1 2">
    <name type="scientific">Variimorphobacter saccharofermentans</name>
    <dbReference type="NCBI Taxonomy" id="2755051"/>
    <lineage>
        <taxon>Bacteria</taxon>
        <taxon>Bacillati</taxon>
        <taxon>Bacillota</taxon>
        <taxon>Clostridia</taxon>
        <taxon>Lachnospirales</taxon>
        <taxon>Lachnospiraceae</taxon>
        <taxon>Variimorphobacter</taxon>
    </lineage>
</organism>
<evidence type="ECO:0000313" key="2">
    <source>
        <dbReference type="Proteomes" id="UP000574276"/>
    </source>
</evidence>
<proteinExistence type="predicted"/>
<comment type="caution">
    <text evidence="1">The sequence shown here is derived from an EMBL/GenBank/DDBJ whole genome shotgun (WGS) entry which is preliminary data.</text>
</comment>
<evidence type="ECO:0000313" key="1">
    <source>
        <dbReference type="EMBL" id="MBB2184779.1"/>
    </source>
</evidence>
<dbReference type="Proteomes" id="UP000574276">
    <property type="component" value="Unassembled WGS sequence"/>
</dbReference>
<reference evidence="1 2" key="1">
    <citation type="submission" date="2020-07" db="EMBL/GenBank/DDBJ databases">
        <title>Characterization and genome sequencing of isolate MD1, a novel member within the family Lachnospiraceae.</title>
        <authorList>
            <person name="Rettenmaier R."/>
            <person name="Di Bello L."/>
            <person name="Zinser C."/>
            <person name="Scheitz K."/>
            <person name="Liebl W."/>
            <person name="Zverlov V."/>
        </authorList>
    </citation>
    <scope>NUCLEOTIDE SEQUENCE [LARGE SCALE GENOMIC DNA]</scope>
    <source>
        <strain evidence="1 2">MD1</strain>
    </source>
</reference>
<name>A0A839K6R3_9FIRM</name>
<dbReference type="RefSeq" id="WP_228354487.1">
    <property type="nucleotide sequence ID" value="NZ_JACEGA010000002.1"/>
</dbReference>
<sequence>MSKIDKLIIKAKELKEAKKGFLTFGMINRKGKKWTLQCSIWDGIPGSGTMIIKSEHDTLSEAEQEANRIAEEYPNQFNDVTIIIDDIPGGKA</sequence>